<proteinExistence type="predicted"/>
<keyword evidence="1" id="KW-0812">Transmembrane</keyword>
<dbReference type="STRING" id="405671.SAMN05421827_12741"/>
<dbReference type="EMBL" id="FNCH01000027">
    <property type="protein sequence ID" value="SDH50903.1"/>
    <property type="molecule type" value="Genomic_DNA"/>
</dbReference>
<dbReference type="Proteomes" id="UP000199643">
    <property type="component" value="Unassembled WGS sequence"/>
</dbReference>
<sequence length="64" mass="7094">MKQLFFLFFFVIAFGLQVSYAAAIGMPEIILILVIGFMAIAIMVGIVLLCVNLIKKAKATRNEE</sequence>
<evidence type="ECO:0000256" key="1">
    <source>
        <dbReference type="SAM" id="Phobius"/>
    </source>
</evidence>
<name>A0A1G8D0E4_9SPHI</name>
<dbReference type="OrthoDB" id="771399at2"/>
<reference evidence="3" key="1">
    <citation type="submission" date="2016-10" db="EMBL/GenBank/DDBJ databases">
        <authorList>
            <person name="Varghese N."/>
            <person name="Submissions S."/>
        </authorList>
    </citation>
    <scope>NUCLEOTIDE SEQUENCE [LARGE SCALE GENOMIC DNA]</scope>
    <source>
        <strain evidence="3">DSM 17933</strain>
    </source>
</reference>
<evidence type="ECO:0000313" key="3">
    <source>
        <dbReference type="Proteomes" id="UP000199643"/>
    </source>
</evidence>
<dbReference type="RefSeq" id="WP_090504013.1">
    <property type="nucleotide sequence ID" value="NZ_FNCH01000027.1"/>
</dbReference>
<dbReference type="AlphaFoldDB" id="A0A1G8D0E4"/>
<organism evidence="2 3">
    <name type="scientific">Pedobacter terrae</name>
    <dbReference type="NCBI Taxonomy" id="405671"/>
    <lineage>
        <taxon>Bacteria</taxon>
        <taxon>Pseudomonadati</taxon>
        <taxon>Bacteroidota</taxon>
        <taxon>Sphingobacteriia</taxon>
        <taxon>Sphingobacteriales</taxon>
        <taxon>Sphingobacteriaceae</taxon>
        <taxon>Pedobacter</taxon>
    </lineage>
</organism>
<protein>
    <submittedName>
        <fullName evidence="2">Uncharacterized protein</fullName>
    </submittedName>
</protein>
<feature type="transmembrane region" description="Helical" evidence="1">
    <location>
        <begin position="31"/>
        <end position="54"/>
    </location>
</feature>
<keyword evidence="1" id="KW-1133">Transmembrane helix</keyword>
<accession>A0A1G8D0E4</accession>
<keyword evidence="3" id="KW-1185">Reference proteome</keyword>
<gene>
    <name evidence="2" type="ORF">SAMN05421827_12741</name>
</gene>
<evidence type="ECO:0000313" key="2">
    <source>
        <dbReference type="EMBL" id="SDH50903.1"/>
    </source>
</evidence>
<keyword evidence="1" id="KW-0472">Membrane</keyword>